<feature type="compositionally biased region" description="Basic and acidic residues" evidence="1">
    <location>
        <begin position="85"/>
        <end position="103"/>
    </location>
</feature>
<evidence type="ECO:0000313" key="3">
    <source>
        <dbReference type="Proteomes" id="UP000694844"/>
    </source>
</evidence>
<feature type="chain" id="PRO_5034982973" evidence="2">
    <location>
        <begin position="20"/>
        <end position="127"/>
    </location>
</feature>
<dbReference type="GeneID" id="111134883"/>
<name>A0A8B8EJ57_CRAVI</name>
<sequence length="127" mass="13604">MKLVVLFGVLVCVVSLGMGDEAQPAQHGSVSLLARSSYLIQEVHRLKGIIAGLIKGNSGKGDPGNAGASGAMGSKGVKGILDPKGQQELKASKDQRGLRETRITKERREKWVPLASWELQVLQETQD</sequence>
<gene>
    <name evidence="4" type="primary">LOC111134883</name>
</gene>
<protein>
    <submittedName>
        <fullName evidence="4">Uncharacterized protein LOC111134883</fullName>
    </submittedName>
</protein>
<proteinExistence type="predicted"/>
<keyword evidence="3" id="KW-1185">Reference proteome</keyword>
<dbReference type="KEGG" id="cvn:111134883"/>
<reference evidence="4" key="1">
    <citation type="submission" date="2025-08" db="UniProtKB">
        <authorList>
            <consortium name="RefSeq"/>
        </authorList>
    </citation>
    <scope>IDENTIFICATION</scope>
    <source>
        <tissue evidence="4">Whole sample</tissue>
    </source>
</reference>
<feature type="signal peptide" evidence="2">
    <location>
        <begin position="1"/>
        <end position="19"/>
    </location>
</feature>
<dbReference type="RefSeq" id="XP_022340100.1">
    <property type="nucleotide sequence ID" value="XM_022484392.1"/>
</dbReference>
<evidence type="ECO:0000313" key="4">
    <source>
        <dbReference type="RefSeq" id="XP_022340100.1"/>
    </source>
</evidence>
<evidence type="ECO:0000256" key="1">
    <source>
        <dbReference type="SAM" id="MobiDB-lite"/>
    </source>
</evidence>
<accession>A0A8B8EJ57</accession>
<organism evidence="3 4">
    <name type="scientific">Crassostrea virginica</name>
    <name type="common">Eastern oyster</name>
    <dbReference type="NCBI Taxonomy" id="6565"/>
    <lineage>
        <taxon>Eukaryota</taxon>
        <taxon>Metazoa</taxon>
        <taxon>Spiralia</taxon>
        <taxon>Lophotrochozoa</taxon>
        <taxon>Mollusca</taxon>
        <taxon>Bivalvia</taxon>
        <taxon>Autobranchia</taxon>
        <taxon>Pteriomorphia</taxon>
        <taxon>Ostreida</taxon>
        <taxon>Ostreoidea</taxon>
        <taxon>Ostreidae</taxon>
        <taxon>Crassostrea</taxon>
    </lineage>
</organism>
<dbReference type="Proteomes" id="UP000694844">
    <property type="component" value="Chromosome 5"/>
</dbReference>
<evidence type="ECO:0000256" key="2">
    <source>
        <dbReference type="SAM" id="SignalP"/>
    </source>
</evidence>
<keyword evidence="2" id="KW-0732">Signal</keyword>
<dbReference type="AlphaFoldDB" id="A0A8B8EJ57"/>
<feature type="region of interest" description="Disordered" evidence="1">
    <location>
        <begin position="58"/>
        <end position="103"/>
    </location>
</feature>